<dbReference type="SUPFAM" id="SSF53927">
    <property type="entry name" value="Cytidine deaminase-like"/>
    <property type="match status" value="1"/>
</dbReference>
<dbReference type="InterPro" id="IPR002125">
    <property type="entry name" value="CMP_dCMP_dom"/>
</dbReference>
<sequence>MNDNANRYMQRAIELAKLGKENGGSSFGAVIVRNGTVVAEGFNKVKALSDCTQHAELLVIQEACRKLNSTTLKDCTLYTSCEPCMMCLGAIYWAKFKKVYYGSSAQDAKEHGFIYSNMFYDSNTEARYKEFNLEQLMAEEAVKVWQ</sequence>
<organism evidence="4 5">
    <name type="scientific">Maribacter confluentis</name>
    <dbReference type="NCBI Taxonomy" id="1656093"/>
    <lineage>
        <taxon>Bacteria</taxon>
        <taxon>Pseudomonadati</taxon>
        <taxon>Bacteroidota</taxon>
        <taxon>Flavobacteriia</taxon>
        <taxon>Flavobacteriales</taxon>
        <taxon>Flavobacteriaceae</taxon>
        <taxon>Maribacter</taxon>
    </lineage>
</organism>
<dbReference type="PANTHER" id="PTHR11079">
    <property type="entry name" value="CYTOSINE DEAMINASE FAMILY MEMBER"/>
    <property type="match status" value="1"/>
</dbReference>
<dbReference type="InterPro" id="IPR016193">
    <property type="entry name" value="Cytidine_deaminase-like"/>
</dbReference>
<feature type="domain" description="CMP/dCMP-type deaminase" evidence="3">
    <location>
        <begin position="3"/>
        <end position="116"/>
    </location>
</feature>
<dbReference type="PROSITE" id="PS00903">
    <property type="entry name" value="CYT_DCMP_DEAMINASES_1"/>
    <property type="match status" value="1"/>
</dbReference>
<evidence type="ECO:0000256" key="1">
    <source>
        <dbReference type="ARBA" id="ARBA00022723"/>
    </source>
</evidence>
<proteinExistence type="predicted"/>
<dbReference type="PANTHER" id="PTHR11079:SF161">
    <property type="entry name" value="CMP_DCMP-TYPE DEAMINASE DOMAIN-CONTAINING PROTEIN"/>
    <property type="match status" value="1"/>
</dbReference>
<dbReference type="CDD" id="cd01285">
    <property type="entry name" value="nucleoside_deaminase"/>
    <property type="match status" value="1"/>
</dbReference>
<evidence type="ECO:0000313" key="5">
    <source>
        <dbReference type="Proteomes" id="UP001168579"/>
    </source>
</evidence>
<reference evidence="4" key="1">
    <citation type="journal article" date="2014" name="Int. J. Syst. Evol. Microbiol.">
        <title>Complete genome of a new Firmicutes species belonging to the dominant human colonic microbiota ('Ruminococcus bicirculans') reveals two chromosomes and a selective capacity to utilize plant glucans.</title>
        <authorList>
            <consortium name="NISC Comparative Sequencing Program"/>
            <person name="Wegmann U."/>
            <person name="Louis P."/>
            <person name="Goesmann A."/>
            <person name="Henrissat B."/>
            <person name="Duncan S.H."/>
            <person name="Flint H.J."/>
        </authorList>
    </citation>
    <scope>NUCLEOTIDE SEQUENCE</scope>
    <source>
        <strain evidence="4">CECT 8869</strain>
    </source>
</reference>
<dbReference type="Gene3D" id="3.40.140.10">
    <property type="entry name" value="Cytidine Deaminase, domain 2"/>
    <property type="match status" value="1"/>
</dbReference>
<keyword evidence="1" id="KW-0479">Metal-binding</keyword>
<reference evidence="4" key="2">
    <citation type="submission" date="2023-06" db="EMBL/GenBank/DDBJ databases">
        <authorList>
            <person name="Lucena T."/>
            <person name="Sun Q."/>
        </authorList>
    </citation>
    <scope>NUCLEOTIDE SEQUENCE</scope>
    <source>
        <strain evidence="4">CECT 8869</strain>
    </source>
</reference>
<gene>
    <name evidence="4" type="ORF">Q2T41_09125</name>
</gene>
<keyword evidence="5" id="KW-1185">Reference proteome</keyword>
<protein>
    <submittedName>
        <fullName evidence="4">Nucleoside deaminase</fullName>
    </submittedName>
</protein>
<dbReference type="Pfam" id="PF00383">
    <property type="entry name" value="dCMP_cyt_deam_1"/>
    <property type="match status" value="1"/>
</dbReference>
<evidence type="ECO:0000256" key="2">
    <source>
        <dbReference type="ARBA" id="ARBA00022833"/>
    </source>
</evidence>
<comment type="caution">
    <text evidence="4">The sequence shown here is derived from an EMBL/GenBank/DDBJ whole genome shotgun (WGS) entry which is preliminary data.</text>
</comment>
<name>A0ABT8RPL2_9FLAO</name>
<dbReference type="InterPro" id="IPR016192">
    <property type="entry name" value="APOBEC/CMP_deaminase_Zn-bd"/>
</dbReference>
<evidence type="ECO:0000259" key="3">
    <source>
        <dbReference type="PROSITE" id="PS51747"/>
    </source>
</evidence>
<evidence type="ECO:0000313" key="4">
    <source>
        <dbReference type="EMBL" id="MDO1512814.1"/>
    </source>
</evidence>
<accession>A0ABT8RPL2</accession>
<dbReference type="RefSeq" id="WP_304435816.1">
    <property type="nucleotide sequence ID" value="NZ_JAUKUC010000001.1"/>
</dbReference>
<dbReference type="Proteomes" id="UP001168579">
    <property type="component" value="Unassembled WGS sequence"/>
</dbReference>
<dbReference type="PROSITE" id="PS51747">
    <property type="entry name" value="CYT_DCMP_DEAMINASES_2"/>
    <property type="match status" value="1"/>
</dbReference>
<keyword evidence="2" id="KW-0862">Zinc</keyword>
<dbReference type="EMBL" id="JAUKUC010000001">
    <property type="protein sequence ID" value="MDO1512814.1"/>
    <property type="molecule type" value="Genomic_DNA"/>
</dbReference>